<dbReference type="GO" id="GO:0005667">
    <property type="term" value="C:transcription regulator complex"/>
    <property type="evidence" value="ECO:0007669"/>
    <property type="project" value="TreeGrafter"/>
</dbReference>
<dbReference type="RefSeq" id="XP_021875824.1">
    <property type="nucleotide sequence ID" value="XM_022021722.1"/>
</dbReference>
<dbReference type="InterPro" id="IPR021629">
    <property type="entry name" value="Mediator_Med23"/>
</dbReference>
<dbReference type="STRING" id="64571.A0A1Y2G8K6"/>
<dbReference type="EMBL" id="MCFF01000068">
    <property type="protein sequence ID" value="ORY99498.1"/>
    <property type="molecule type" value="Genomic_DNA"/>
</dbReference>
<reference evidence="6 7" key="1">
    <citation type="submission" date="2016-07" db="EMBL/GenBank/DDBJ databases">
        <title>Pervasive Adenine N6-methylation of Active Genes in Fungi.</title>
        <authorList>
            <consortium name="DOE Joint Genome Institute"/>
            <person name="Mondo S.J."/>
            <person name="Dannebaum R.O."/>
            <person name="Kuo R.C."/>
            <person name="Labutti K."/>
            <person name="Haridas S."/>
            <person name="Kuo A."/>
            <person name="Salamov A."/>
            <person name="Ahrendt S.R."/>
            <person name="Lipzen A."/>
            <person name="Sullivan W."/>
            <person name="Andreopoulos W.B."/>
            <person name="Clum A."/>
            <person name="Lindquist E."/>
            <person name="Daum C."/>
            <person name="Ramamoorthy G.K."/>
            <person name="Gryganskyi A."/>
            <person name="Culley D."/>
            <person name="Magnuson J.K."/>
            <person name="James T.Y."/>
            <person name="O'Malley M.A."/>
            <person name="Stajich J.E."/>
            <person name="Spatafora J.W."/>
            <person name="Visel A."/>
            <person name="Grigoriev I.V."/>
        </authorList>
    </citation>
    <scope>NUCLEOTIDE SEQUENCE [LARGE SCALE GENOMIC DNA]</scope>
    <source>
        <strain evidence="6 7">NRRL 3116</strain>
    </source>
</reference>
<dbReference type="GO" id="GO:0016592">
    <property type="term" value="C:mediator complex"/>
    <property type="evidence" value="ECO:0007669"/>
    <property type="project" value="TreeGrafter"/>
</dbReference>
<dbReference type="GO" id="GO:0010628">
    <property type="term" value="P:positive regulation of gene expression"/>
    <property type="evidence" value="ECO:0007669"/>
    <property type="project" value="TreeGrafter"/>
</dbReference>
<name>A0A1Y2G8K6_9FUNG</name>
<dbReference type="PANTHER" id="PTHR12691">
    <property type="entry name" value="MEDIATOR OF RNA POLYMERASE II TRANSCRIPTION SUBUNIT 23"/>
    <property type="match status" value="1"/>
</dbReference>
<dbReference type="GO" id="GO:0006357">
    <property type="term" value="P:regulation of transcription by RNA polymerase II"/>
    <property type="evidence" value="ECO:0007669"/>
    <property type="project" value="TreeGrafter"/>
</dbReference>
<comment type="caution">
    <text evidence="6">The sequence shown here is derived from an EMBL/GenBank/DDBJ whole genome shotgun (WGS) entry which is preliminary data.</text>
</comment>
<dbReference type="OrthoDB" id="9982951at2759"/>
<evidence type="ECO:0000256" key="3">
    <source>
        <dbReference type="ARBA" id="ARBA00023015"/>
    </source>
</evidence>
<dbReference type="Proteomes" id="UP000193648">
    <property type="component" value="Unassembled WGS sequence"/>
</dbReference>
<dbReference type="PANTHER" id="PTHR12691:SF10">
    <property type="entry name" value="MEDIATOR OF RNA POLYMERASE II TRANSCRIPTION SUBUNIT 23"/>
    <property type="match status" value="1"/>
</dbReference>
<gene>
    <name evidence="6" type="ORF">BCR41DRAFT_329184</name>
</gene>
<comment type="similarity">
    <text evidence="2">Belongs to the Mediator complex subunit 23 family.</text>
</comment>
<keyword evidence="3" id="KW-0805">Transcription regulation</keyword>
<comment type="subcellular location">
    <subcellularLocation>
        <location evidence="1">Nucleus</location>
    </subcellularLocation>
</comment>
<dbReference type="GeneID" id="33563566"/>
<evidence type="ECO:0000256" key="2">
    <source>
        <dbReference type="ARBA" id="ARBA00010222"/>
    </source>
</evidence>
<keyword evidence="4" id="KW-0804">Transcription</keyword>
<dbReference type="InParanoid" id="A0A1Y2G8K6"/>
<organism evidence="6 7">
    <name type="scientific">Lobosporangium transversale</name>
    <dbReference type="NCBI Taxonomy" id="64571"/>
    <lineage>
        <taxon>Eukaryota</taxon>
        <taxon>Fungi</taxon>
        <taxon>Fungi incertae sedis</taxon>
        <taxon>Mucoromycota</taxon>
        <taxon>Mortierellomycotina</taxon>
        <taxon>Mortierellomycetes</taxon>
        <taxon>Mortierellales</taxon>
        <taxon>Mortierellaceae</taxon>
        <taxon>Lobosporangium</taxon>
    </lineage>
</organism>
<evidence type="ECO:0000313" key="7">
    <source>
        <dbReference type="Proteomes" id="UP000193648"/>
    </source>
</evidence>
<accession>A0A1Y2G8K6</accession>
<sequence length="1584" mass="179450">MALQAFSAQLDLILSESEAKSSIPVGDSDSFFCIFQTPAPKKRMLSPTVSWAKYLGDPENARYITVLAAEFLKACKSLDNVAEPLNFLFTSYHGSLQFPAKASLLLALIYNIFHPKSNLPIYDRIKSPILLSRSFVQLTQYLDVTNHLQWIGTMSLILQCLQQPDCATLPTETAVGTMTSILKKLNLLPLSCNMEQRECASIGLDVIRAFLETPSATKTAHATYYDLMKEIPQVFPAGVVIHWTLEGFINYLQRRRQGIAHLVMPPDAAWPLISQVSRQHEFTSLSLRQTHSLFISDYTSGIQDGQIQTYVSLFNDLFFQRAPMDEIALMIRQLQPTPINISVLRESLVAKTRDVVRIIQRHSRFHDYRPVDMSIPVGTNPDMVIPENLDFMELLIELSDQLYAFVGSELSHISSIYPTGYAILYEDLIADFYGLITGTERTPPEIEKDNTLIFLLLQLIHIEKIGGKDKLLSQDYAGDEHLFRLLIALYNEEQVNSKDGFYLRDLALQCAISHQQSYIRDRSMMKFRHPKLAVIWPYYSQICYNVQSYFISTYKNNVHDATCLSNLPIQEIVKVAMESQLRLNIVAGTLFLYLVPNHQNRELDTSGMFLKGGTLNYKLLDFLNIETKHRLLGLIYKTMLDGDQGPRFHGGPPAQINFVSPYVMDVVYKLLSSSPISVEPIIKLLFDKLRRHDRLLMTTNDVPAEVIRWQFTVLQLLNFRMIRPLKFTAICANLLHYLKFAISSTKHRALHNLVEACNHSILSIQTSPKFLRSLADNRREKPYWFEESEALARRAVMTIARIIKLKGQGDTPLGIVTDILQILHKHPIAWSEEIVAFFPDVIRDFYKTQELSGIGKEIPGAVTEKQVATLLEETSVHNVLLVPKGTEPNTYLLSHYSDMANHPFFLCVFWEIIVINPQISESMLDDIRAVMLQFPPSHMSTYTQQLVDYALWKLDPKNPNASGSTDFVVRVFEELVWKYQLLSIEHTLLALMTGHPARSVDLALKILIQMTVNSSELSNRIVHWTSIGISPRPWEEDAYYDKLQSYLSRYPEYFGFEAHEVRSGVHPINPPLELPLLVSYNNVLLRLLNVFDLIIGRFIEYQMTDTLVSFLEKFGCLYLYHSTPMGFVRDTLLYYYESPTMRDPRVIKALIKLLDFKQVELSPVLMDYIQEVNRSEEQFDEHYVHEICRKLAISIDPKECGYKNDPGMPERHYREISNPAAQGLFIAIIETLAAPISKEYFMEQLLNLVVGKRGCVSANVTSMITSGTLVPAAATGGATESSGNNPASRTIPEARVIHAAGLLLSTLPSGFMDLFFFEVDAFTRLDETLLEASTVSAKESPQAWSIGGSLYEGYMATGDLGRTETETTNNAAPPFSNKGFKRTTTQNMLFKTIFSSYTNNRNNYQSNMPNSFLTFFHAVAHYSSADVLVRIVKCIENWRQGTDLEPPTVSTLSNYKDVLIRKAAAPADGGEDIVGANETNRTICTDVQLLFICALVGPLLHRVEKVQIEGSTNHFLVVLLELIATVTNSMKVAARPGLATLEQVIDFIYHVRAHIPKDPEVNAELALALKKMHPWLQARLSRIL</sequence>
<protein>
    <submittedName>
        <fullName evidence="6">Mediator complex subunit 23-domain-containing protein</fullName>
    </submittedName>
</protein>
<keyword evidence="5" id="KW-0539">Nucleus</keyword>
<proteinExistence type="inferred from homology"/>
<evidence type="ECO:0000256" key="5">
    <source>
        <dbReference type="ARBA" id="ARBA00023242"/>
    </source>
</evidence>
<dbReference type="Pfam" id="PF11573">
    <property type="entry name" value="Med23"/>
    <property type="match status" value="1"/>
</dbReference>
<evidence type="ECO:0000256" key="4">
    <source>
        <dbReference type="ARBA" id="ARBA00023163"/>
    </source>
</evidence>
<keyword evidence="7" id="KW-1185">Reference proteome</keyword>
<evidence type="ECO:0000256" key="1">
    <source>
        <dbReference type="ARBA" id="ARBA00004123"/>
    </source>
</evidence>
<evidence type="ECO:0000313" key="6">
    <source>
        <dbReference type="EMBL" id="ORY99498.1"/>
    </source>
</evidence>